<comment type="caution">
    <text evidence="1">The sequence shown here is derived from an EMBL/GenBank/DDBJ whole genome shotgun (WGS) entry which is preliminary data.</text>
</comment>
<accession>A0A2G8T882</accession>
<dbReference type="Pfam" id="PF12244">
    <property type="entry name" value="DUF3606"/>
    <property type="match status" value="1"/>
</dbReference>
<dbReference type="InterPro" id="IPR022037">
    <property type="entry name" value="DUF3606"/>
</dbReference>
<keyword evidence="2" id="KW-1185">Reference proteome</keyword>
<dbReference type="EMBL" id="PDOC01000032">
    <property type="protein sequence ID" value="PIL42224.1"/>
    <property type="molecule type" value="Genomic_DNA"/>
</dbReference>
<gene>
    <name evidence="1" type="ORF">CR105_25480</name>
</gene>
<dbReference type="Proteomes" id="UP000230390">
    <property type="component" value="Unassembled WGS sequence"/>
</dbReference>
<dbReference type="AlphaFoldDB" id="A0A2G8T882"/>
<dbReference type="RefSeq" id="WP_099793502.1">
    <property type="nucleotide sequence ID" value="NZ_JBHLYV010000028.1"/>
</dbReference>
<dbReference type="OrthoDB" id="7030114at2"/>
<sequence>MSDNLQKAGSQDRSRINVNEAWEVKHWTEALGVSKEQLEGAVKAVGPSVTAVKAHLGK</sequence>
<protein>
    <submittedName>
        <fullName evidence="1">DUF3606 domain-containing protein</fullName>
    </submittedName>
</protein>
<name>A0A2G8T882_9BURK</name>
<proteinExistence type="predicted"/>
<evidence type="ECO:0000313" key="2">
    <source>
        <dbReference type="Proteomes" id="UP000230390"/>
    </source>
</evidence>
<reference evidence="1 2" key="1">
    <citation type="submission" date="2017-10" db="EMBL/GenBank/DDBJ databases">
        <title>Massilia psychrophilum sp. nov., a novel purple-pigmented bacterium isolated from Tianshan glacier, Xinjiang Municipality, China.</title>
        <authorList>
            <person name="Wang H."/>
        </authorList>
    </citation>
    <scope>NUCLEOTIDE SEQUENCE [LARGE SCALE GENOMIC DNA]</scope>
    <source>
        <strain evidence="1 2">JCM 30074</strain>
    </source>
</reference>
<organism evidence="1 2">
    <name type="scientific">Massilia eurypsychrophila</name>
    <dbReference type="NCBI Taxonomy" id="1485217"/>
    <lineage>
        <taxon>Bacteria</taxon>
        <taxon>Pseudomonadati</taxon>
        <taxon>Pseudomonadota</taxon>
        <taxon>Betaproteobacteria</taxon>
        <taxon>Burkholderiales</taxon>
        <taxon>Oxalobacteraceae</taxon>
        <taxon>Telluria group</taxon>
        <taxon>Massilia</taxon>
    </lineage>
</organism>
<evidence type="ECO:0000313" key="1">
    <source>
        <dbReference type="EMBL" id="PIL42224.1"/>
    </source>
</evidence>